<dbReference type="EC" id="2.3.2.27" evidence="6"/>
<evidence type="ECO:0000256" key="8">
    <source>
        <dbReference type="SAM" id="MobiDB-lite"/>
    </source>
</evidence>
<evidence type="ECO:0000313" key="11">
    <source>
        <dbReference type="Proteomes" id="UP001447188"/>
    </source>
</evidence>
<feature type="region of interest" description="Disordered" evidence="8">
    <location>
        <begin position="231"/>
        <end position="260"/>
    </location>
</feature>
<comment type="similarity">
    <text evidence="6">Belongs to the BRE1 family.</text>
</comment>
<keyword evidence="2 6" id="KW-0479">Metal-binding</keyword>
<feature type="domain" description="BRE1-like coiled-coil containing" evidence="9">
    <location>
        <begin position="74"/>
        <end position="221"/>
    </location>
</feature>
<feature type="region of interest" description="Disordered" evidence="8">
    <location>
        <begin position="1"/>
        <end position="45"/>
    </location>
</feature>
<sequence>MEDRKRSVPHEPSDDSGPPIKRQALQSSSSSNQQNNHQLPQSQEDVIHFQKEAIWRQMMEYKRERNMLEQRVEELEKKSTYHDDHLRVIDAWWSQLLDEVRLLTDEPVSAGGTYQNGASSEFPSSLLFDDVATFAGHLREKHDHITSSLAALFKIIKSASPNHAKDDKVDELQTRLSTLLASEKAHKVEITRLVKEKEDANARLTEATIKYMTAEKKVDRLRSQTLAKIERQAMFNSNTGSDSKKEGGANEEQSAKDHEINAKVAEGNVADAEQARKEAQAIAIKQKDELQKLQAGNTRLSERVTTFTIKFGRLAEEDIASCDAYRNLKVKLDDLATRFNHIDALNRDLAERSEKLEAERTIFKDTILAEQQTVISDMQQQLTKTEQDLARVRAARDELIQDQTQRKTREDQKLVAAKEVGELAETRGTRIASLEMEVERLRRELDAETPPIDPTFADMGFEELRQRHEQLEKAYKVLAQELPSLEQAFKKAHEQSTRKVASIQENEDKMKRLQAEKNKADQKYFSAMKSKETLSAENRAIKNQNSKSTEIITQLKEAERKVRDLMTNLEKQIAEMRTTQQTLITKNREHQSRVTEQSNTIDSLKSQVSELSIFLKARDVAVAKESTARREAETEVEKLHVKLEDAQRAVENSKPKGSENSQLEALRVCVIPRNFDLY</sequence>
<keyword evidence="6" id="KW-0156">Chromatin regulator</keyword>
<organism evidence="10 11">
    <name type="scientific">Discina gigas</name>
    <dbReference type="NCBI Taxonomy" id="1032678"/>
    <lineage>
        <taxon>Eukaryota</taxon>
        <taxon>Fungi</taxon>
        <taxon>Dikarya</taxon>
        <taxon>Ascomycota</taxon>
        <taxon>Pezizomycotina</taxon>
        <taxon>Pezizomycetes</taxon>
        <taxon>Pezizales</taxon>
        <taxon>Discinaceae</taxon>
        <taxon>Discina</taxon>
    </lineage>
</organism>
<proteinExistence type="inferred from homology"/>
<dbReference type="EMBL" id="JBBBZM010000038">
    <property type="protein sequence ID" value="KAL0637179.1"/>
    <property type="molecule type" value="Genomic_DNA"/>
</dbReference>
<dbReference type="GO" id="GO:0061630">
    <property type="term" value="F:ubiquitin protein ligase activity"/>
    <property type="evidence" value="ECO:0007669"/>
    <property type="project" value="UniProtKB-EC"/>
</dbReference>
<dbReference type="InterPro" id="IPR013956">
    <property type="entry name" value="E3_ubiquit_lig_Bre1"/>
</dbReference>
<keyword evidence="5 6" id="KW-0539">Nucleus</keyword>
<keyword evidence="3 6" id="KW-0863">Zinc-finger</keyword>
<evidence type="ECO:0000259" key="9">
    <source>
        <dbReference type="Pfam" id="PF26095"/>
    </source>
</evidence>
<feature type="compositionally biased region" description="Low complexity" evidence="8">
    <location>
        <begin position="26"/>
        <end position="43"/>
    </location>
</feature>
<comment type="subcellular location">
    <subcellularLocation>
        <location evidence="1 6">Nucleus</location>
    </subcellularLocation>
</comment>
<feature type="compositionally biased region" description="Basic and acidic residues" evidence="8">
    <location>
        <begin position="242"/>
        <end position="260"/>
    </location>
</feature>
<dbReference type="PANTHER" id="PTHR23163">
    <property type="entry name" value="RING FINGER PROTEIN-RELATED"/>
    <property type="match status" value="1"/>
</dbReference>
<comment type="caution">
    <text evidence="10">The sequence shown here is derived from an EMBL/GenBank/DDBJ whole genome shotgun (WGS) entry which is preliminary data.</text>
</comment>
<keyword evidence="11" id="KW-1185">Reference proteome</keyword>
<keyword evidence="6 10" id="KW-0808">Transferase</keyword>
<dbReference type="Pfam" id="PF08647">
    <property type="entry name" value="BRE1"/>
    <property type="match status" value="1"/>
</dbReference>
<name>A0ABR3GMM3_9PEZI</name>
<dbReference type="Pfam" id="PF26095">
    <property type="entry name" value="CC_Bre1"/>
    <property type="match status" value="1"/>
</dbReference>
<dbReference type="InterPro" id="IPR058643">
    <property type="entry name" value="BRE1-like_CC"/>
</dbReference>
<feature type="coiled-coil region" evidence="7">
    <location>
        <begin position="368"/>
        <end position="402"/>
    </location>
</feature>
<evidence type="ECO:0000256" key="3">
    <source>
        <dbReference type="ARBA" id="ARBA00022771"/>
    </source>
</evidence>
<reference evidence="10 11" key="1">
    <citation type="submission" date="2024-02" db="EMBL/GenBank/DDBJ databases">
        <title>Discinaceae phylogenomics.</title>
        <authorList>
            <person name="Dirks A.C."/>
            <person name="James T.Y."/>
        </authorList>
    </citation>
    <scope>NUCLEOTIDE SEQUENCE [LARGE SCALE GENOMIC DNA]</scope>
    <source>
        <strain evidence="10 11">ACD0624</strain>
    </source>
</reference>
<gene>
    <name evidence="10" type="primary">BRE1</name>
    <name evidence="10" type="ORF">Q9L58_003828</name>
</gene>
<dbReference type="PANTHER" id="PTHR23163:SF0">
    <property type="entry name" value="E3 UBIQUITIN-PROTEIN LIGASE BRE1"/>
    <property type="match status" value="1"/>
</dbReference>
<feature type="compositionally biased region" description="Basic and acidic residues" evidence="8">
    <location>
        <begin position="1"/>
        <end position="13"/>
    </location>
</feature>
<keyword evidence="4 6" id="KW-0862">Zinc</keyword>
<evidence type="ECO:0000256" key="7">
    <source>
        <dbReference type="SAM" id="Coils"/>
    </source>
</evidence>
<evidence type="ECO:0000256" key="6">
    <source>
        <dbReference type="RuleBase" id="RU365038"/>
    </source>
</evidence>
<evidence type="ECO:0000313" key="10">
    <source>
        <dbReference type="EMBL" id="KAL0637179.1"/>
    </source>
</evidence>
<keyword evidence="10" id="KW-0012">Acyltransferase</keyword>
<keyword evidence="6" id="KW-0833">Ubl conjugation pathway</keyword>
<accession>A0ABR3GMM3</accession>
<dbReference type="Proteomes" id="UP001447188">
    <property type="component" value="Unassembled WGS sequence"/>
</dbReference>
<protein>
    <recommendedName>
        <fullName evidence="6">E3 ubiquitin protein ligase</fullName>
        <ecNumber evidence="6">2.3.2.27</ecNumber>
    </recommendedName>
</protein>
<comment type="pathway">
    <text evidence="6">Protein modification; protein ubiquitination.</text>
</comment>
<comment type="catalytic activity">
    <reaction evidence="6">
        <text>S-ubiquitinyl-[E2 ubiquitin-conjugating enzyme]-L-cysteine + [acceptor protein]-L-lysine = [E2 ubiquitin-conjugating enzyme]-L-cysteine + N(6)-ubiquitinyl-[acceptor protein]-L-lysine.</text>
        <dbReference type="EC" id="2.3.2.27"/>
    </reaction>
</comment>
<evidence type="ECO:0000256" key="4">
    <source>
        <dbReference type="ARBA" id="ARBA00022833"/>
    </source>
</evidence>
<feature type="coiled-coil region" evidence="7">
    <location>
        <begin position="190"/>
        <end position="224"/>
    </location>
</feature>
<evidence type="ECO:0000256" key="2">
    <source>
        <dbReference type="ARBA" id="ARBA00022723"/>
    </source>
</evidence>
<keyword evidence="6 7" id="KW-0175">Coiled coil</keyword>
<evidence type="ECO:0000256" key="5">
    <source>
        <dbReference type="ARBA" id="ARBA00023242"/>
    </source>
</evidence>
<evidence type="ECO:0000256" key="1">
    <source>
        <dbReference type="ARBA" id="ARBA00004123"/>
    </source>
</evidence>
<feature type="coiled-coil region" evidence="7">
    <location>
        <begin position="461"/>
        <end position="649"/>
    </location>
</feature>